<evidence type="ECO:0000313" key="1">
    <source>
        <dbReference type="EMBL" id="SNS25155.1"/>
    </source>
</evidence>
<evidence type="ECO:0008006" key="3">
    <source>
        <dbReference type="Google" id="ProtNLM"/>
    </source>
</evidence>
<name>A0A239CY67_9FLAO</name>
<dbReference type="EMBL" id="FZNY01000009">
    <property type="protein sequence ID" value="SNS25155.1"/>
    <property type="molecule type" value="Genomic_DNA"/>
</dbReference>
<dbReference type="SUPFAM" id="SSF51197">
    <property type="entry name" value="Clavaminate synthase-like"/>
    <property type="match status" value="1"/>
</dbReference>
<dbReference type="RefSeq" id="WP_089373540.1">
    <property type="nucleotide sequence ID" value="NZ_BMEP01000001.1"/>
</dbReference>
<protein>
    <recommendedName>
        <fullName evidence="3">2OG-Fe(II) oxygenase superfamily protein</fullName>
    </recommendedName>
</protein>
<dbReference type="OrthoDB" id="581018at2"/>
<sequence length="403" mass="46752">MNTENNISKDKNILLILSDTKDQTGNLQYLTENFCGIIVQSFSEIQTSLDHARLYVCGDINKYTNEGNHIHIIQELSYNYENFDTESYQLITLGQVPIIIHNAGVYYRHLFGDSDYFNAIKSEHDFQELTESNKQSTALRKGIYLAEVSKDKEESLHFHLLRCSSNLTGPTDNFRDTDHHIVGLLNNAVTHDFEQETKLNHVLAQIYLNKKKTDGKKKEVKAKIKAHSDKTKDMPKEGLIAFCTFYDTANFEHLQPSKTDPYDWCYKQTSGLTRLLFKLKNTVDDDSLEKEFSVTLYPNSAFLIPLSTNRLYTHEIRPSVLNIDKIPVRMGYVVRCSNLEAVYENDQTYIKEQGELIKLEEMTQETMDTLRESYYEENKTEKRVKYGNVHFSMNSGDYKKPIY</sequence>
<keyword evidence="2" id="KW-1185">Reference proteome</keyword>
<dbReference type="InterPro" id="IPR037151">
    <property type="entry name" value="AlkB-like_sf"/>
</dbReference>
<organism evidence="1 2">
    <name type="scientific">Dokdonia pacifica</name>
    <dbReference type="NCBI Taxonomy" id="1627892"/>
    <lineage>
        <taxon>Bacteria</taxon>
        <taxon>Pseudomonadati</taxon>
        <taxon>Bacteroidota</taxon>
        <taxon>Flavobacteriia</taxon>
        <taxon>Flavobacteriales</taxon>
        <taxon>Flavobacteriaceae</taxon>
        <taxon>Dokdonia</taxon>
    </lineage>
</organism>
<evidence type="ECO:0000313" key="2">
    <source>
        <dbReference type="Proteomes" id="UP000198379"/>
    </source>
</evidence>
<accession>A0A239CY67</accession>
<dbReference type="AlphaFoldDB" id="A0A239CY67"/>
<dbReference type="Gene3D" id="2.60.120.590">
    <property type="entry name" value="Alpha-ketoglutarate-dependent dioxygenase AlkB-like"/>
    <property type="match status" value="1"/>
</dbReference>
<reference evidence="1 2" key="1">
    <citation type="submission" date="2017-06" db="EMBL/GenBank/DDBJ databases">
        <authorList>
            <person name="Kim H.J."/>
            <person name="Triplett B.A."/>
        </authorList>
    </citation>
    <scope>NUCLEOTIDE SEQUENCE [LARGE SCALE GENOMIC DNA]</scope>
    <source>
        <strain evidence="1 2">DSM 25597</strain>
    </source>
</reference>
<gene>
    <name evidence="1" type="ORF">SAMN06265376_10948</name>
</gene>
<dbReference type="Proteomes" id="UP000198379">
    <property type="component" value="Unassembled WGS sequence"/>
</dbReference>
<proteinExistence type="predicted"/>